<protein>
    <submittedName>
        <fullName evidence="2">Uncharacterized protein</fullName>
    </submittedName>
</protein>
<organism evidence="2 3">
    <name type="scientific">Streptomyces longispororuber</name>
    <dbReference type="NCBI Taxonomy" id="68230"/>
    <lineage>
        <taxon>Bacteria</taxon>
        <taxon>Bacillati</taxon>
        <taxon>Actinomycetota</taxon>
        <taxon>Actinomycetes</taxon>
        <taxon>Kitasatosporales</taxon>
        <taxon>Streptomycetaceae</taxon>
        <taxon>Streptomyces</taxon>
    </lineage>
</organism>
<feature type="region of interest" description="Disordered" evidence="1">
    <location>
        <begin position="39"/>
        <end position="85"/>
    </location>
</feature>
<dbReference type="AlphaFoldDB" id="A0A919DQE5"/>
<gene>
    <name evidence="2" type="ORF">GCM10018785_38840</name>
</gene>
<comment type="caution">
    <text evidence="2">The sequence shown here is derived from an EMBL/GenBank/DDBJ whole genome shotgun (WGS) entry which is preliminary data.</text>
</comment>
<evidence type="ECO:0000256" key="1">
    <source>
        <dbReference type="SAM" id="MobiDB-lite"/>
    </source>
</evidence>
<name>A0A919DQE5_9ACTN</name>
<proteinExistence type="predicted"/>
<evidence type="ECO:0000313" key="3">
    <source>
        <dbReference type="Proteomes" id="UP000608024"/>
    </source>
</evidence>
<dbReference type="Proteomes" id="UP000608024">
    <property type="component" value="Unassembled WGS sequence"/>
</dbReference>
<reference evidence="2" key="1">
    <citation type="journal article" date="2014" name="Int. J. Syst. Evol. Microbiol.">
        <title>Complete genome sequence of Corynebacterium casei LMG S-19264T (=DSM 44701T), isolated from a smear-ripened cheese.</title>
        <authorList>
            <consortium name="US DOE Joint Genome Institute (JGI-PGF)"/>
            <person name="Walter F."/>
            <person name="Albersmeier A."/>
            <person name="Kalinowski J."/>
            <person name="Ruckert C."/>
        </authorList>
    </citation>
    <scope>NUCLEOTIDE SEQUENCE</scope>
    <source>
        <strain evidence="2">JCM 4784</strain>
    </source>
</reference>
<reference evidence="2" key="2">
    <citation type="submission" date="2020-09" db="EMBL/GenBank/DDBJ databases">
        <authorList>
            <person name="Sun Q."/>
            <person name="Ohkuma M."/>
        </authorList>
    </citation>
    <scope>NUCLEOTIDE SEQUENCE</scope>
    <source>
        <strain evidence="2">JCM 4784</strain>
    </source>
</reference>
<keyword evidence="3" id="KW-1185">Reference proteome</keyword>
<evidence type="ECO:0000313" key="2">
    <source>
        <dbReference type="EMBL" id="GHE66268.1"/>
    </source>
</evidence>
<sequence length="209" mass="21783">MIRDDWEKEAAEMNLRRTTKTRRATAAVAITTGLVLTVASCGGGDGDDGKSDKGSSSAPSATKGEPGEKQSEAPAEGQPLAETRGDGVTLVIDSAKRDSGGFVTVAGKVTNSSDGLWSGGQWRGDEQELRKNGGSIAGASLVDSKGKKKYLVLRDTSGRCLCTKFEGGVESGQTVDWFAQFPAPPEETTKVSFQVGAMPPAPIEISEGE</sequence>
<accession>A0A919DQE5</accession>
<dbReference type="EMBL" id="BNBT01000056">
    <property type="protein sequence ID" value="GHE66268.1"/>
    <property type="molecule type" value="Genomic_DNA"/>
</dbReference>